<sequence length="56" mass="6618">MSEKEKALNPDPGVCVPWEVKKAEIGEFPGNEAITKKEWEKLDDFAYNFIWFWAQR</sequence>
<dbReference type="Proteomes" id="UP000183954">
    <property type="component" value="Unassembled WGS sequence"/>
</dbReference>
<dbReference type="AlphaFoldDB" id="A0A1M5ZVH8"/>
<accession>A0A1M5ZVH8</accession>
<name>A0A1M5ZVH8_9FIRM</name>
<dbReference type="EMBL" id="FQXJ01000015">
    <property type="protein sequence ID" value="SHI28158.1"/>
    <property type="molecule type" value="Genomic_DNA"/>
</dbReference>
<evidence type="ECO:0000313" key="1">
    <source>
        <dbReference type="EMBL" id="SHI28158.1"/>
    </source>
</evidence>
<organism evidence="1 2">
    <name type="scientific">Desulfosporosinus lacus DSM 15449</name>
    <dbReference type="NCBI Taxonomy" id="1121420"/>
    <lineage>
        <taxon>Bacteria</taxon>
        <taxon>Bacillati</taxon>
        <taxon>Bacillota</taxon>
        <taxon>Clostridia</taxon>
        <taxon>Eubacteriales</taxon>
        <taxon>Desulfitobacteriaceae</taxon>
        <taxon>Desulfosporosinus</taxon>
    </lineage>
</organism>
<keyword evidence="2" id="KW-1185">Reference proteome</keyword>
<dbReference type="RefSeq" id="WP_200797950.1">
    <property type="nucleotide sequence ID" value="NZ_FQXJ01000015.1"/>
</dbReference>
<proteinExistence type="predicted"/>
<evidence type="ECO:0000313" key="2">
    <source>
        <dbReference type="Proteomes" id="UP000183954"/>
    </source>
</evidence>
<gene>
    <name evidence="1" type="ORF">SAMN02746098_03731</name>
</gene>
<protein>
    <submittedName>
        <fullName evidence="1">Uncharacterized protein</fullName>
    </submittedName>
</protein>
<reference evidence="2" key="1">
    <citation type="submission" date="2016-11" db="EMBL/GenBank/DDBJ databases">
        <authorList>
            <person name="Varghese N."/>
            <person name="Submissions S."/>
        </authorList>
    </citation>
    <scope>NUCLEOTIDE SEQUENCE [LARGE SCALE GENOMIC DNA]</scope>
    <source>
        <strain evidence="2">DSM 15449</strain>
    </source>
</reference>
<dbReference type="STRING" id="1121420.SAMN02746098_03731"/>